<dbReference type="SMART" id="SM00091">
    <property type="entry name" value="PAS"/>
    <property type="match status" value="1"/>
</dbReference>
<dbReference type="Gene3D" id="3.40.50.2300">
    <property type="match status" value="1"/>
</dbReference>
<comment type="catalytic activity">
    <reaction evidence="1">
        <text>ATP + protein L-histidine = ADP + protein N-phospho-L-histidine.</text>
        <dbReference type="EC" id="2.7.13.3"/>
    </reaction>
</comment>
<evidence type="ECO:0000259" key="14">
    <source>
        <dbReference type="PROSITE" id="PS50885"/>
    </source>
</evidence>
<keyword evidence="5" id="KW-0808">Transferase</keyword>
<evidence type="ECO:0000256" key="3">
    <source>
        <dbReference type="ARBA" id="ARBA00012438"/>
    </source>
</evidence>
<dbReference type="CDD" id="cd19410">
    <property type="entry name" value="HK9-like_sensor"/>
    <property type="match status" value="1"/>
</dbReference>
<gene>
    <name evidence="15" type="ORF">EV132_1292</name>
</gene>
<dbReference type="InterPro" id="IPR000700">
    <property type="entry name" value="PAS-assoc_C"/>
</dbReference>
<evidence type="ECO:0000256" key="7">
    <source>
        <dbReference type="PROSITE-ProRule" id="PRU00169"/>
    </source>
</evidence>
<name>A0A4R3PRR4_RHISU</name>
<evidence type="ECO:0000259" key="12">
    <source>
        <dbReference type="PROSITE" id="PS50112"/>
    </source>
</evidence>
<dbReference type="Gene3D" id="1.10.287.130">
    <property type="match status" value="1"/>
</dbReference>
<sequence>MIASRFSASISKRFLDQPLAYKGLIVIAVPLICFLIALASVFLADRESRRAENYVRVTFAIQSDILELHALLAEAASGVRGFLLTGNEAFLAPFNKASVELPTVLSSMRPLIRDSEQRARLDEMEPLVRQKLAGLSALRDGSGRPEKPALDDIRKTLLDNKVLLDTLRTKINEMREREDFLLAARTGEADAIRDRSKWITLVGALFGLLGGVSAIMLMSNGIVRRVGALQKEAHKLASGQDLQSIPAGRDELGSLATALQEASRLLKAREEALRESEERFRLLVDGVHDYGIFGLDETGRVVSWNVGAERITGYRADEVIGGHFSRFYPEDTRQTHPAQELAQALAFGRVENEGWRIRKDGERFWANVVVTELKDEHGNSRGFSKITRDMTDRKKSEETLQAARREAERASQAKSEFLSRMSHELRTPLNSILGFGQILEMDMEDPDAQFSVRQILTAGRHLLSLIDEILDMARIEAGRMDLVLDTIDAGEVLQEALALARPLAEERAIDLRLDDTPLGQTFATADRRRLLQVLLNLLSNAIKFNRASGEVRIVARAVGSDVLVVDICDTGSGISAEGVERLFRPFERLGKERSTTDGTGLGLALSKHLMEAMGGRLDLTGTSAQGTIFSLHLPIATEERMAEEMGLTHAVVSVPGDIMIANVLCIEDNPQSLNLIENVLTRRFGCRVMPAMLGELGLALALQHKPGLILLDLDLPDMRGLDVLQRLRSDRRTRAIPVVVISADATVATRQKAMTAGATNYLTKPLDLRLFIKSVEAIGCN</sequence>
<dbReference type="Gene3D" id="3.30.565.10">
    <property type="entry name" value="Histidine kinase-like ATPase, C-terminal domain"/>
    <property type="match status" value="1"/>
</dbReference>
<dbReference type="GO" id="GO:0005886">
    <property type="term" value="C:plasma membrane"/>
    <property type="evidence" value="ECO:0007669"/>
    <property type="project" value="TreeGrafter"/>
</dbReference>
<dbReference type="AlphaFoldDB" id="A0A4R3PRR4"/>
<dbReference type="InterPro" id="IPR003594">
    <property type="entry name" value="HATPase_dom"/>
</dbReference>
<evidence type="ECO:0000256" key="8">
    <source>
        <dbReference type="SAM" id="MobiDB-lite"/>
    </source>
</evidence>
<dbReference type="Pfam" id="PF00072">
    <property type="entry name" value="Response_reg"/>
    <property type="match status" value="1"/>
</dbReference>
<proteinExistence type="predicted"/>
<dbReference type="SMART" id="SM00387">
    <property type="entry name" value="HATPase_c"/>
    <property type="match status" value="1"/>
</dbReference>
<feature type="domain" description="Response regulatory" evidence="11">
    <location>
        <begin position="662"/>
        <end position="779"/>
    </location>
</feature>
<dbReference type="PANTHER" id="PTHR43047:SF72">
    <property type="entry name" value="OSMOSENSING HISTIDINE PROTEIN KINASE SLN1"/>
    <property type="match status" value="1"/>
</dbReference>
<dbReference type="CDD" id="cd00082">
    <property type="entry name" value="HisKA"/>
    <property type="match status" value="1"/>
</dbReference>
<dbReference type="Gene3D" id="3.30.450.20">
    <property type="entry name" value="PAS domain"/>
    <property type="match status" value="1"/>
</dbReference>
<dbReference type="NCBIfam" id="TIGR00229">
    <property type="entry name" value="sensory_box"/>
    <property type="match status" value="1"/>
</dbReference>
<dbReference type="InterPro" id="IPR036890">
    <property type="entry name" value="HATPase_C_sf"/>
</dbReference>
<evidence type="ECO:0000256" key="6">
    <source>
        <dbReference type="ARBA" id="ARBA00022777"/>
    </source>
</evidence>
<dbReference type="InterPro" id="IPR007891">
    <property type="entry name" value="CHASE3"/>
</dbReference>
<evidence type="ECO:0000313" key="16">
    <source>
        <dbReference type="Proteomes" id="UP000294576"/>
    </source>
</evidence>
<dbReference type="CDD" id="cd00130">
    <property type="entry name" value="PAS"/>
    <property type="match status" value="1"/>
</dbReference>
<protein>
    <recommendedName>
        <fullName evidence="3">histidine kinase</fullName>
        <ecNumber evidence="3">2.7.13.3</ecNumber>
    </recommendedName>
</protein>
<dbReference type="PANTHER" id="PTHR43047">
    <property type="entry name" value="TWO-COMPONENT HISTIDINE PROTEIN KINASE"/>
    <property type="match status" value="1"/>
</dbReference>
<dbReference type="Pfam" id="PF13426">
    <property type="entry name" value="PAS_9"/>
    <property type="match status" value="1"/>
</dbReference>
<dbReference type="SUPFAM" id="SSF47384">
    <property type="entry name" value="Homodimeric domain of signal transducing histidine kinase"/>
    <property type="match status" value="1"/>
</dbReference>
<dbReference type="EMBL" id="SMBH01000029">
    <property type="protein sequence ID" value="TCU07559.1"/>
    <property type="molecule type" value="Genomic_DNA"/>
</dbReference>
<dbReference type="SMART" id="SM00448">
    <property type="entry name" value="REC"/>
    <property type="match status" value="1"/>
</dbReference>
<reference evidence="15 16" key="1">
    <citation type="submission" date="2019-03" db="EMBL/GenBank/DDBJ databases">
        <title>Genomic Encyclopedia of Type Strains, Phase IV (KMG-V): Genome sequencing to study the core and pangenomes of soil and plant-associated prokaryotes.</title>
        <authorList>
            <person name="Whitman W."/>
        </authorList>
    </citation>
    <scope>NUCLEOTIDE SEQUENCE [LARGE SCALE GENOMIC DNA]</scope>
    <source>
        <strain evidence="15 16">Hc14</strain>
    </source>
</reference>
<dbReference type="PROSITE" id="PS50885">
    <property type="entry name" value="HAMP"/>
    <property type="match status" value="1"/>
</dbReference>
<dbReference type="Pfam" id="PF00512">
    <property type="entry name" value="HisKA"/>
    <property type="match status" value="1"/>
</dbReference>
<dbReference type="Pfam" id="PF02518">
    <property type="entry name" value="HATPase_c"/>
    <property type="match status" value="1"/>
</dbReference>
<evidence type="ECO:0000259" key="13">
    <source>
        <dbReference type="PROSITE" id="PS50113"/>
    </source>
</evidence>
<dbReference type="SUPFAM" id="SSF55874">
    <property type="entry name" value="ATPase domain of HSP90 chaperone/DNA topoisomerase II/histidine kinase"/>
    <property type="match status" value="1"/>
</dbReference>
<dbReference type="PROSITE" id="PS50113">
    <property type="entry name" value="PAC"/>
    <property type="match status" value="1"/>
</dbReference>
<comment type="caution">
    <text evidence="15">The sequence shown here is derived from an EMBL/GenBank/DDBJ whole genome shotgun (WGS) entry which is preliminary data.</text>
</comment>
<dbReference type="PROSITE" id="PS50110">
    <property type="entry name" value="RESPONSE_REGULATORY"/>
    <property type="match status" value="1"/>
</dbReference>
<feature type="transmembrane region" description="Helical" evidence="9">
    <location>
        <begin position="198"/>
        <end position="218"/>
    </location>
</feature>
<feature type="domain" description="HAMP" evidence="14">
    <location>
        <begin position="220"/>
        <end position="271"/>
    </location>
</feature>
<dbReference type="InterPro" id="IPR036097">
    <property type="entry name" value="HisK_dim/P_sf"/>
</dbReference>
<evidence type="ECO:0000256" key="5">
    <source>
        <dbReference type="ARBA" id="ARBA00022679"/>
    </source>
</evidence>
<feature type="modified residue" description="4-aspartylphosphate" evidence="7">
    <location>
        <position position="712"/>
    </location>
</feature>
<dbReference type="SMART" id="SM00304">
    <property type="entry name" value="HAMP"/>
    <property type="match status" value="1"/>
</dbReference>
<evidence type="ECO:0000259" key="11">
    <source>
        <dbReference type="PROSITE" id="PS50110"/>
    </source>
</evidence>
<feature type="transmembrane region" description="Helical" evidence="9">
    <location>
        <begin position="20"/>
        <end position="44"/>
    </location>
</feature>
<evidence type="ECO:0000256" key="2">
    <source>
        <dbReference type="ARBA" id="ARBA00004370"/>
    </source>
</evidence>
<feature type="domain" description="PAC" evidence="13">
    <location>
        <begin position="350"/>
        <end position="402"/>
    </location>
</feature>
<dbReference type="GO" id="GO:0000155">
    <property type="term" value="F:phosphorelay sensor kinase activity"/>
    <property type="evidence" value="ECO:0007669"/>
    <property type="project" value="InterPro"/>
</dbReference>
<dbReference type="InterPro" id="IPR003660">
    <property type="entry name" value="HAMP_dom"/>
</dbReference>
<evidence type="ECO:0000313" key="15">
    <source>
        <dbReference type="EMBL" id="TCU07559.1"/>
    </source>
</evidence>
<dbReference type="SMART" id="SM00388">
    <property type="entry name" value="HisKA"/>
    <property type="match status" value="1"/>
</dbReference>
<evidence type="ECO:0000256" key="4">
    <source>
        <dbReference type="ARBA" id="ARBA00022553"/>
    </source>
</evidence>
<dbReference type="PRINTS" id="PR00344">
    <property type="entry name" value="BCTRLSENSOR"/>
</dbReference>
<dbReference type="EC" id="2.7.13.3" evidence="3"/>
<comment type="subcellular location">
    <subcellularLocation>
        <location evidence="2">Membrane</location>
    </subcellularLocation>
</comment>
<dbReference type="RefSeq" id="WP_132568510.1">
    <property type="nucleotide sequence ID" value="NZ_SMBH01000029.1"/>
</dbReference>
<dbReference type="InterPro" id="IPR011006">
    <property type="entry name" value="CheY-like_superfamily"/>
</dbReference>
<evidence type="ECO:0000256" key="9">
    <source>
        <dbReference type="SAM" id="Phobius"/>
    </source>
</evidence>
<dbReference type="Gene3D" id="6.10.340.10">
    <property type="match status" value="1"/>
</dbReference>
<dbReference type="SUPFAM" id="SSF52172">
    <property type="entry name" value="CheY-like"/>
    <property type="match status" value="1"/>
</dbReference>
<dbReference type="InterPro" id="IPR000014">
    <property type="entry name" value="PAS"/>
</dbReference>
<keyword evidence="4 7" id="KW-0597">Phosphoprotein</keyword>
<dbReference type="InterPro" id="IPR005467">
    <property type="entry name" value="His_kinase_dom"/>
</dbReference>
<dbReference type="InterPro" id="IPR035965">
    <property type="entry name" value="PAS-like_dom_sf"/>
</dbReference>
<keyword evidence="9" id="KW-0812">Transmembrane</keyword>
<dbReference type="Proteomes" id="UP000294576">
    <property type="component" value="Unassembled WGS sequence"/>
</dbReference>
<organism evidence="15 16">
    <name type="scientific">Rhizobium sullae</name>
    <name type="common">Rhizobium hedysari</name>
    <dbReference type="NCBI Taxonomy" id="50338"/>
    <lineage>
        <taxon>Bacteria</taxon>
        <taxon>Pseudomonadati</taxon>
        <taxon>Pseudomonadota</taxon>
        <taxon>Alphaproteobacteria</taxon>
        <taxon>Hyphomicrobiales</taxon>
        <taxon>Rhizobiaceae</taxon>
        <taxon>Rhizobium/Agrobacterium group</taxon>
        <taxon>Rhizobium</taxon>
    </lineage>
</organism>
<keyword evidence="6" id="KW-0418">Kinase</keyword>
<dbReference type="Pfam" id="PF05227">
    <property type="entry name" value="CHASE3"/>
    <property type="match status" value="1"/>
</dbReference>
<dbReference type="InterPro" id="IPR001789">
    <property type="entry name" value="Sig_transdc_resp-reg_receiver"/>
</dbReference>
<dbReference type="GO" id="GO:0009927">
    <property type="term" value="F:histidine phosphotransfer kinase activity"/>
    <property type="evidence" value="ECO:0007669"/>
    <property type="project" value="TreeGrafter"/>
</dbReference>
<evidence type="ECO:0000256" key="1">
    <source>
        <dbReference type="ARBA" id="ARBA00000085"/>
    </source>
</evidence>
<keyword evidence="9" id="KW-1133">Transmembrane helix</keyword>
<accession>A0A4R3PRR4</accession>
<dbReference type="SUPFAM" id="SSF55785">
    <property type="entry name" value="PYP-like sensor domain (PAS domain)"/>
    <property type="match status" value="1"/>
</dbReference>
<dbReference type="InterPro" id="IPR004358">
    <property type="entry name" value="Sig_transdc_His_kin-like_C"/>
</dbReference>
<dbReference type="PROSITE" id="PS50109">
    <property type="entry name" value="HIS_KIN"/>
    <property type="match status" value="1"/>
</dbReference>
<dbReference type="InterPro" id="IPR003661">
    <property type="entry name" value="HisK_dim/P_dom"/>
</dbReference>
<keyword evidence="9" id="KW-0472">Membrane</keyword>
<dbReference type="PROSITE" id="PS50112">
    <property type="entry name" value="PAS"/>
    <property type="match status" value="1"/>
</dbReference>
<feature type="domain" description="Histidine kinase" evidence="10">
    <location>
        <begin position="420"/>
        <end position="637"/>
    </location>
</feature>
<evidence type="ECO:0000259" key="10">
    <source>
        <dbReference type="PROSITE" id="PS50109"/>
    </source>
</evidence>
<feature type="region of interest" description="Disordered" evidence="8">
    <location>
        <begin position="389"/>
        <end position="411"/>
    </location>
</feature>
<feature type="domain" description="PAS" evidence="12">
    <location>
        <begin position="276"/>
        <end position="348"/>
    </location>
</feature>